<keyword evidence="14" id="KW-1185">Reference proteome</keyword>
<feature type="transmembrane region" description="Helical" evidence="12">
    <location>
        <begin position="447"/>
        <end position="473"/>
    </location>
</feature>
<evidence type="ECO:0000313" key="13">
    <source>
        <dbReference type="EMBL" id="KAK6621925.1"/>
    </source>
</evidence>
<keyword evidence="9 12" id="KW-0472">Membrane</keyword>
<evidence type="ECO:0000256" key="5">
    <source>
        <dbReference type="ARBA" id="ARBA00022692"/>
    </source>
</evidence>
<sequence>MKLFMELEEYSQESKAYEKDRSHLGFRFNALLSRHPCRVPQTEAPTTLPATKAAMGKPTNNSPIKMKTTDILYFDYTTFVAMVCALILIPLYTKCKESKNTTKAEFIFASKKISIPAMLMSLGRGCLGVQKMLGAPAEHFYNGTPMFEAIYGLLLAYPITAYFFVPVYYNLGVTSVYEYLDMRFNAPSARSLASGLYILRNIFNTGVTVFSPCVALKAIIGFPYWSSIVGIGTISIVCAMIGGLKAQIMADVLIGLVSYTCMMTIIVKGTIDVGGFEEVMKINSEWGRFIFFNFDFDPEVRVSTISAFFGQLFMSISIFACQQHFVQRYCSMGSLTKVQRTLWVSIPLVGAVHTLFWFAGAVIFANYATCDPRSLSFITKIDEILPFYVDNVFGHIPGIIGIFMGCVFNGSLSVTVGNLNSMATVTWEDFLSKIPPFKNFKDSHQLLAIKILVVWVGAAVIGVAFGVALLPGVLDSSKLVTSATSGPLLGVFMLAMFFPSCNWKGAASGMISSLALTLGLMIGRIIMKKQKVKFLPVTTEGCTNETFNTVTFNESLAGHLIHWTNTSDTYYYSIHNVTQQSIHNLDRTVWDHIFSISYMYYACLGTVFCLFVGLMVSHLTETESDIFDEKLIHPLALRISRCFPGKPRKFISTSTVKQIEKPITTPVKVKLENFYDGDKFEMTKCK</sequence>
<dbReference type="InterPro" id="IPR001734">
    <property type="entry name" value="Na/solute_symporter"/>
</dbReference>
<evidence type="ECO:0000256" key="1">
    <source>
        <dbReference type="ARBA" id="ARBA00004651"/>
    </source>
</evidence>
<feature type="transmembrane region" description="Helical" evidence="12">
    <location>
        <begin position="248"/>
        <end position="267"/>
    </location>
</feature>
<proteinExistence type="inferred from homology"/>
<dbReference type="InterPro" id="IPR051163">
    <property type="entry name" value="Sodium:Solute_Symporter_SSF"/>
</dbReference>
<feature type="transmembrane region" description="Helical" evidence="12">
    <location>
        <begin position="150"/>
        <end position="171"/>
    </location>
</feature>
<keyword evidence="10" id="KW-0739">Sodium transport</keyword>
<feature type="transmembrane region" description="Helical" evidence="12">
    <location>
        <begin position="71"/>
        <end position="92"/>
    </location>
</feature>
<dbReference type="CDD" id="cd11492">
    <property type="entry name" value="SLC5sbd_NIS-SMVT"/>
    <property type="match status" value="1"/>
</dbReference>
<dbReference type="Pfam" id="PF00474">
    <property type="entry name" value="SSF"/>
    <property type="match status" value="1"/>
</dbReference>
<name>A0ABR1AKW6_POLSC</name>
<evidence type="ECO:0000313" key="14">
    <source>
        <dbReference type="Proteomes" id="UP001359485"/>
    </source>
</evidence>
<feature type="transmembrane region" description="Helical" evidence="12">
    <location>
        <begin position="302"/>
        <end position="321"/>
    </location>
</feature>
<keyword evidence="4" id="KW-1003">Cell membrane</keyword>
<reference evidence="13 14" key="1">
    <citation type="submission" date="2023-09" db="EMBL/GenBank/DDBJ databases">
        <title>Genomes of two closely related lineages of the louse Polyplax serrata with different host specificities.</title>
        <authorList>
            <person name="Martinu J."/>
            <person name="Tarabai H."/>
            <person name="Stefka J."/>
            <person name="Hypsa V."/>
        </authorList>
    </citation>
    <scope>NUCLEOTIDE SEQUENCE [LARGE SCALE GENOMIC DNA]</scope>
    <source>
        <strain evidence="13">98ZLc_SE</strain>
    </source>
</reference>
<evidence type="ECO:0000256" key="2">
    <source>
        <dbReference type="ARBA" id="ARBA00006434"/>
    </source>
</evidence>
<evidence type="ECO:0000256" key="12">
    <source>
        <dbReference type="SAM" id="Phobius"/>
    </source>
</evidence>
<dbReference type="Gene3D" id="1.20.1730.10">
    <property type="entry name" value="Sodium/glucose cotransporter"/>
    <property type="match status" value="1"/>
</dbReference>
<feature type="transmembrane region" description="Helical" evidence="12">
    <location>
        <begin position="392"/>
        <end position="412"/>
    </location>
</feature>
<evidence type="ECO:0000256" key="3">
    <source>
        <dbReference type="ARBA" id="ARBA00022448"/>
    </source>
</evidence>
<evidence type="ECO:0008006" key="15">
    <source>
        <dbReference type="Google" id="ProtNLM"/>
    </source>
</evidence>
<feature type="transmembrane region" description="Helical" evidence="12">
    <location>
        <begin position="342"/>
        <end position="367"/>
    </location>
</feature>
<keyword evidence="6 12" id="KW-1133">Transmembrane helix</keyword>
<dbReference type="InterPro" id="IPR038377">
    <property type="entry name" value="Na/Glc_symporter_sf"/>
</dbReference>
<feature type="transmembrane region" description="Helical" evidence="12">
    <location>
        <begin position="505"/>
        <end position="527"/>
    </location>
</feature>
<keyword evidence="7" id="KW-0915">Sodium</keyword>
<dbReference type="PROSITE" id="PS50283">
    <property type="entry name" value="NA_SOLUT_SYMP_3"/>
    <property type="match status" value="1"/>
</dbReference>
<comment type="subcellular location">
    <subcellularLocation>
        <location evidence="1">Cell membrane</location>
        <topology evidence="1">Multi-pass membrane protein</topology>
    </subcellularLocation>
</comment>
<feature type="transmembrane region" description="Helical" evidence="12">
    <location>
        <begin position="598"/>
        <end position="616"/>
    </location>
</feature>
<evidence type="ECO:0000256" key="4">
    <source>
        <dbReference type="ARBA" id="ARBA00022475"/>
    </source>
</evidence>
<evidence type="ECO:0000256" key="6">
    <source>
        <dbReference type="ARBA" id="ARBA00022989"/>
    </source>
</evidence>
<dbReference type="Proteomes" id="UP001359485">
    <property type="component" value="Unassembled WGS sequence"/>
</dbReference>
<evidence type="ECO:0000256" key="7">
    <source>
        <dbReference type="ARBA" id="ARBA00023053"/>
    </source>
</evidence>
<dbReference type="EMBL" id="JAWJWF010000047">
    <property type="protein sequence ID" value="KAK6621925.1"/>
    <property type="molecule type" value="Genomic_DNA"/>
</dbReference>
<comment type="caution">
    <text evidence="13">The sequence shown here is derived from an EMBL/GenBank/DDBJ whole genome shotgun (WGS) entry which is preliminary data.</text>
</comment>
<dbReference type="PANTHER" id="PTHR42985:SF2">
    <property type="entry name" value="SODIUM-DEPENDENT MULTIVITAMIN TRANSPORTER"/>
    <property type="match status" value="1"/>
</dbReference>
<evidence type="ECO:0000256" key="11">
    <source>
        <dbReference type="RuleBase" id="RU362091"/>
    </source>
</evidence>
<keyword evidence="5 12" id="KW-0812">Transmembrane</keyword>
<dbReference type="NCBIfam" id="TIGR00813">
    <property type="entry name" value="sss"/>
    <property type="match status" value="1"/>
</dbReference>
<protein>
    <recommendedName>
        <fullName evidence="15">Sodium-coupled monocarboxylate transporter 1</fullName>
    </recommendedName>
</protein>
<dbReference type="PANTHER" id="PTHR42985">
    <property type="entry name" value="SODIUM-COUPLED MONOCARBOXYLATE TRANSPORTER"/>
    <property type="match status" value="1"/>
</dbReference>
<feature type="transmembrane region" description="Helical" evidence="12">
    <location>
        <begin position="192"/>
        <end position="210"/>
    </location>
</feature>
<gene>
    <name evidence="13" type="ORF">RUM44_001732</name>
</gene>
<feature type="transmembrane region" description="Helical" evidence="12">
    <location>
        <begin position="479"/>
        <end position="498"/>
    </location>
</feature>
<keyword evidence="3" id="KW-0813">Transport</keyword>
<feature type="transmembrane region" description="Helical" evidence="12">
    <location>
        <begin position="222"/>
        <end position="241"/>
    </location>
</feature>
<evidence type="ECO:0000256" key="9">
    <source>
        <dbReference type="ARBA" id="ARBA00023136"/>
    </source>
</evidence>
<evidence type="ECO:0000256" key="10">
    <source>
        <dbReference type="ARBA" id="ARBA00023201"/>
    </source>
</evidence>
<keyword evidence="8" id="KW-0406">Ion transport</keyword>
<organism evidence="13 14">
    <name type="scientific">Polyplax serrata</name>
    <name type="common">Common mouse louse</name>
    <dbReference type="NCBI Taxonomy" id="468196"/>
    <lineage>
        <taxon>Eukaryota</taxon>
        <taxon>Metazoa</taxon>
        <taxon>Ecdysozoa</taxon>
        <taxon>Arthropoda</taxon>
        <taxon>Hexapoda</taxon>
        <taxon>Insecta</taxon>
        <taxon>Pterygota</taxon>
        <taxon>Neoptera</taxon>
        <taxon>Paraneoptera</taxon>
        <taxon>Psocodea</taxon>
        <taxon>Troctomorpha</taxon>
        <taxon>Phthiraptera</taxon>
        <taxon>Anoplura</taxon>
        <taxon>Polyplacidae</taxon>
        <taxon>Polyplax</taxon>
    </lineage>
</organism>
<evidence type="ECO:0000256" key="8">
    <source>
        <dbReference type="ARBA" id="ARBA00023065"/>
    </source>
</evidence>
<comment type="similarity">
    <text evidence="2 11">Belongs to the sodium:solute symporter (SSF) (TC 2.A.21) family.</text>
</comment>
<accession>A0ABR1AKW6</accession>